<keyword evidence="1" id="KW-0812">Transmembrane</keyword>
<reference evidence="2" key="2">
    <citation type="submission" date="2021-04" db="EMBL/GenBank/DDBJ databases">
        <authorList>
            <person name="Gilroy R."/>
        </authorList>
    </citation>
    <scope>NUCLEOTIDE SEQUENCE</scope>
    <source>
        <strain evidence="2">CHK198-12963</strain>
    </source>
</reference>
<dbReference type="AlphaFoldDB" id="A0A9D2PVE5"/>
<sequence>MEKVRKIINGISWGIVVLTGIILFASWNDMPTLVITHIGMGISYGSKNILPMLFCVELMVNVLFTLRYDIPLIREMRKSKVSSKFVDVMAIIMQMVAVVILSLFVLLAVVQ</sequence>
<dbReference type="EMBL" id="DWWB01000020">
    <property type="protein sequence ID" value="HJC65985.1"/>
    <property type="molecule type" value="Genomic_DNA"/>
</dbReference>
<gene>
    <name evidence="2" type="ORF">H9931_04600</name>
</gene>
<organism evidence="2 3">
    <name type="scientific">Candidatus Enterocloster excrementigallinarum</name>
    <dbReference type="NCBI Taxonomy" id="2838558"/>
    <lineage>
        <taxon>Bacteria</taxon>
        <taxon>Bacillati</taxon>
        <taxon>Bacillota</taxon>
        <taxon>Clostridia</taxon>
        <taxon>Lachnospirales</taxon>
        <taxon>Lachnospiraceae</taxon>
        <taxon>Enterocloster</taxon>
    </lineage>
</organism>
<comment type="caution">
    <text evidence="2">The sequence shown here is derived from an EMBL/GenBank/DDBJ whole genome shotgun (WGS) entry which is preliminary data.</text>
</comment>
<reference evidence="2" key="1">
    <citation type="journal article" date="2021" name="PeerJ">
        <title>Extensive microbial diversity within the chicken gut microbiome revealed by metagenomics and culture.</title>
        <authorList>
            <person name="Gilroy R."/>
            <person name="Ravi A."/>
            <person name="Getino M."/>
            <person name="Pursley I."/>
            <person name="Horton D.L."/>
            <person name="Alikhan N.F."/>
            <person name="Baker D."/>
            <person name="Gharbi K."/>
            <person name="Hall N."/>
            <person name="Watson M."/>
            <person name="Adriaenssens E.M."/>
            <person name="Foster-Nyarko E."/>
            <person name="Jarju S."/>
            <person name="Secka A."/>
            <person name="Antonio M."/>
            <person name="Oren A."/>
            <person name="Chaudhuri R.R."/>
            <person name="La Ragione R."/>
            <person name="Hildebrand F."/>
            <person name="Pallen M.J."/>
        </authorList>
    </citation>
    <scope>NUCLEOTIDE SEQUENCE</scope>
    <source>
        <strain evidence="2">CHK198-12963</strain>
    </source>
</reference>
<feature type="transmembrane region" description="Helical" evidence="1">
    <location>
        <begin position="7"/>
        <end position="28"/>
    </location>
</feature>
<evidence type="ECO:0000256" key="1">
    <source>
        <dbReference type="SAM" id="Phobius"/>
    </source>
</evidence>
<evidence type="ECO:0000313" key="3">
    <source>
        <dbReference type="Proteomes" id="UP000823863"/>
    </source>
</evidence>
<accession>A0A9D2PVE5</accession>
<evidence type="ECO:0000313" key="2">
    <source>
        <dbReference type="EMBL" id="HJC65985.1"/>
    </source>
</evidence>
<feature type="transmembrane region" description="Helical" evidence="1">
    <location>
        <begin position="88"/>
        <end position="110"/>
    </location>
</feature>
<proteinExistence type="predicted"/>
<name>A0A9D2PVE5_9FIRM</name>
<keyword evidence="1" id="KW-0472">Membrane</keyword>
<protein>
    <submittedName>
        <fullName evidence="2">Uncharacterized protein</fullName>
    </submittedName>
</protein>
<feature type="transmembrane region" description="Helical" evidence="1">
    <location>
        <begin position="48"/>
        <end position="68"/>
    </location>
</feature>
<keyword evidence="1" id="KW-1133">Transmembrane helix</keyword>
<dbReference type="Proteomes" id="UP000823863">
    <property type="component" value="Unassembled WGS sequence"/>
</dbReference>